<evidence type="ECO:0008006" key="4">
    <source>
        <dbReference type="Google" id="ProtNLM"/>
    </source>
</evidence>
<feature type="transmembrane region" description="Helical" evidence="1">
    <location>
        <begin position="12"/>
        <end position="32"/>
    </location>
</feature>
<accession>A0ABW0R1V9</accession>
<sequence>MRKLFWRLKLYKSYLLYIILIALIAWALFMVYKQEDKTLIGVFGTMIGVLISGFMSMLNNRSNKDFDINRENSLYRKNNIYIPMFDELNALYRKSLQQSEFSKIFDFLFIQKTEEIVNRSFDIPNKSLNKKLLKLVEELRELSLMNYRALFRNLADKYMDTILNEIYGIQGKYEVRERDDGVDIDLREGVTEEESYLHDEVIKIFRDEIENDFIFENLYENKYPGNNMDLYIKLIDALTELKPNIEAVQEYKELKSKYQIADFILNKFSFKEKINEKVDISSKLEQHQKIMKLLQECLNEIQTIIVYINKKYDFSDV</sequence>
<evidence type="ECO:0000256" key="1">
    <source>
        <dbReference type="SAM" id="Phobius"/>
    </source>
</evidence>
<protein>
    <recommendedName>
        <fullName evidence="4">5-bromo-4-chloroindolyl phosphate hydrolysis protein</fullName>
    </recommendedName>
</protein>
<dbReference type="EMBL" id="JBHSNC010000042">
    <property type="protein sequence ID" value="MFC5530419.1"/>
    <property type="molecule type" value="Genomic_DNA"/>
</dbReference>
<evidence type="ECO:0000313" key="2">
    <source>
        <dbReference type="EMBL" id="MFC5530419.1"/>
    </source>
</evidence>
<keyword evidence="1" id="KW-0812">Transmembrane</keyword>
<proteinExistence type="predicted"/>
<comment type="caution">
    <text evidence="2">The sequence shown here is derived from an EMBL/GenBank/DDBJ whole genome shotgun (WGS) entry which is preliminary data.</text>
</comment>
<gene>
    <name evidence="2" type="ORF">ACFPQ4_13355</name>
</gene>
<evidence type="ECO:0000313" key="3">
    <source>
        <dbReference type="Proteomes" id="UP001596108"/>
    </source>
</evidence>
<keyword evidence="1" id="KW-0472">Membrane</keyword>
<dbReference type="Proteomes" id="UP001596108">
    <property type="component" value="Unassembled WGS sequence"/>
</dbReference>
<reference evidence="3" key="1">
    <citation type="journal article" date="2019" name="Int. J. Syst. Evol. Microbiol.">
        <title>The Global Catalogue of Microorganisms (GCM) 10K type strain sequencing project: providing services to taxonomists for standard genome sequencing and annotation.</title>
        <authorList>
            <consortium name="The Broad Institute Genomics Platform"/>
            <consortium name="The Broad Institute Genome Sequencing Center for Infectious Disease"/>
            <person name="Wu L."/>
            <person name="Ma J."/>
        </authorList>
    </citation>
    <scope>NUCLEOTIDE SEQUENCE [LARGE SCALE GENOMIC DNA]</scope>
    <source>
        <strain evidence="3">CGMCC 1.18578</strain>
    </source>
</reference>
<feature type="transmembrane region" description="Helical" evidence="1">
    <location>
        <begin position="38"/>
        <end position="58"/>
    </location>
</feature>
<organism evidence="2 3">
    <name type="scientific">Cohnella yongneupensis</name>
    <dbReference type="NCBI Taxonomy" id="425006"/>
    <lineage>
        <taxon>Bacteria</taxon>
        <taxon>Bacillati</taxon>
        <taxon>Bacillota</taxon>
        <taxon>Bacilli</taxon>
        <taxon>Bacillales</taxon>
        <taxon>Paenibacillaceae</taxon>
        <taxon>Cohnella</taxon>
    </lineage>
</organism>
<keyword evidence="3" id="KW-1185">Reference proteome</keyword>
<dbReference type="RefSeq" id="WP_378112365.1">
    <property type="nucleotide sequence ID" value="NZ_JBHSNC010000042.1"/>
</dbReference>
<name>A0ABW0R1V9_9BACL</name>
<keyword evidence="1" id="KW-1133">Transmembrane helix</keyword>